<dbReference type="OrthoDB" id="6891850at2"/>
<dbReference type="Proteomes" id="UP000260351">
    <property type="component" value="Unassembled WGS sequence"/>
</dbReference>
<dbReference type="EMBL" id="QUZK01000029">
    <property type="protein sequence ID" value="RFF30867.1"/>
    <property type="molecule type" value="Genomic_DNA"/>
</dbReference>
<dbReference type="RefSeq" id="WP_116650300.1">
    <property type="nucleotide sequence ID" value="NZ_QUZK01000029.1"/>
</dbReference>
<comment type="caution">
    <text evidence="1">The sequence shown here is derived from an EMBL/GenBank/DDBJ whole genome shotgun (WGS) entry which is preliminary data.</text>
</comment>
<keyword evidence="2" id="KW-1185">Reference proteome</keyword>
<reference evidence="1 2" key="1">
    <citation type="submission" date="2018-08" db="EMBL/GenBank/DDBJ databases">
        <title>Wenzhouxiangella salilacus sp. nov., a novel bacterium isolated from a saline lake in Xinjiang Province, China.</title>
        <authorList>
            <person name="Han S."/>
        </authorList>
    </citation>
    <scope>NUCLEOTIDE SEQUENCE [LARGE SCALE GENOMIC DNA]</scope>
    <source>
        <strain evidence="1 2">XDB06</strain>
    </source>
</reference>
<dbReference type="AlphaFoldDB" id="A0A3E1KAP0"/>
<protein>
    <submittedName>
        <fullName evidence="1">Uncharacterized protein</fullName>
    </submittedName>
</protein>
<name>A0A3E1KAP0_9GAMM</name>
<accession>A0A3E1KAP0</accession>
<gene>
    <name evidence="1" type="ORF">DZC52_06385</name>
</gene>
<proteinExistence type="predicted"/>
<evidence type="ECO:0000313" key="2">
    <source>
        <dbReference type="Proteomes" id="UP000260351"/>
    </source>
</evidence>
<sequence length="91" mass="9699">MSWYRLELEDAVLAQTQLAGIAERAREAFEAAGRPDGWGVYCRHVSGALHCRAEVYFSPAAGDLGRELGAVPFAEPGEHPSLLVGDGDSGL</sequence>
<organism evidence="1 2">
    <name type="scientific">Wenzhouxiangella sediminis</name>
    <dbReference type="NCBI Taxonomy" id="1792836"/>
    <lineage>
        <taxon>Bacteria</taxon>
        <taxon>Pseudomonadati</taxon>
        <taxon>Pseudomonadota</taxon>
        <taxon>Gammaproteobacteria</taxon>
        <taxon>Chromatiales</taxon>
        <taxon>Wenzhouxiangellaceae</taxon>
        <taxon>Wenzhouxiangella</taxon>
    </lineage>
</organism>
<evidence type="ECO:0000313" key="1">
    <source>
        <dbReference type="EMBL" id="RFF30867.1"/>
    </source>
</evidence>